<gene>
    <name evidence="2" type="ORF">N0V89_007910</name>
</gene>
<dbReference type="SUPFAM" id="SSF52096">
    <property type="entry name" value="ClpP/crotonase"/>
    <property type="match status" value="1"/>
</dbReference>
<comment type="caution">
    <text evidence="2">The sequence shown here is derived from an EMBL/GenBank/DDBJ whole genome shotgun (WGS) entry which is preliminary data.</text>
</comment>
<sequence>MDCLKSLPFHPAVATRFIDYYNTTIQFQSTLAYLRDPPQGYQQPPVDVIQTLNQIQRNITTGVYRNQYAFEADLQLLIHQIHDTHVNLYAGALSAFSFASPQGLVSASVDGKQSPKIYLVDDVISCQNEPDHGRCIPEPVVQINGVDAIEYLTNFAELNAFGYLEPHADFNSLMDSPVRDIQGDLSAFQSLTFYPGDALDFTYEDNSTYSTYWLGIYRGGSNTGPLTTPGDFYNYFVLGLLPASYKPDVEWWPTLPPDTTGGGTEDPLSDYGCRNDTPNWCKTTFGGFPDDPVTTQADLSVTGAGIVTGYILDDLSTGVLSIPTFLQFDADVGTFSDTVSTFFGDAMFHNVTRIIIDLQQNSGGSVLLAFEIFKQIFSSIEPYAGSRMRSHELADVLGSTYTNWWNSLELHPDGPDGSGANGVNYEIHAADEWVITDRINVVTGQNFTSWQEHYGPVTVHGDTFSLTQRYNLSSQVFDEAAFDGWDLTGDDSQLQAGAGTLRWMPEDMVIVGLQK</sequence>
<dbReference type="InterPro" id="IPR056186">
    <property type="entry name" value="PDZ_CPAF-rel"/>
</dbReference>
<dbReference type="GeneID" id="80911440"/>
<accession>A0A9W8XL26</accession>
<feature type="domain" description="CPAF-like PDZ" evidence="1">
    <location>
        <begin position="97"/>
        <end position="218"/>
    </location>
</feature>
<dbReference type="RefSeq" id="XP_056070917.1">
    <property type="nucleotide sequence ID" value="XM_056216670.1"/>
</dbReference>
<dbReference type="Gene3D" id="3.90.226.10">
    <property type="entry name" value="2-enoyl-CoA Hydratase, Chain A, domain 1"/>
    <property type="match status" value="1"/>
</dbReference>
<name>A0A9W8XL26_9PLEO</name>
<dbReference type="PANTHER" id="PTHR37049:SF5">
    <property type="entry name" value="TAIL SPECIFIC PROTEASE DOMAIN-CONTAINING PROTEIN"/>
    <property type="match status" value="1"/>
</dbReference>
<dbReference type="Pfam" id="PF23658">
    <property type="entry name" value="PDZ_CPAF_rel"/>
    <property type="match status" value="1"/>
</dbReference>
<evidence type="ECO:0000313" key="2">
    <source>
        <dbReference type="EMBL" id="KAJ4352561.1"/>
    </source>
</evidence>
<dbReference type="PANTHER" id="PTHR37049">
    <property type="entry name" value="PEPTIDASE S41 FAMILY PROTEIN"/>
    <property type="match status" value="1"/>
</dbReference>
<organism evidence="2 3">
    <name type="scientific">Didymosphaeria variabile</name>
    <dbReference type="NCBI Taxonomy" id="1932322"/>
    <lineage>
        <taxon>Eukaryota</taxon>
        <taxon>Fungi</taxon>
        <taxon>Dikarya</taxon>
        <taxon>Ascomycota</taxon>
        <taxon>Pezizomycotina</taxon>
        <taxon>Dothideomycetes</taxon>
        <taxon>Pleosporomycetidae</taxon>
        <taxon>Pleosporales</taxon>
        <taxon>Massarineae</taxon>
        <taxon>Didymosphaeriaceae</taxon>
        <taxon>Didymosphaeria</taxon>
    </lineage>
</organism>
<dbReference type="InterPro" id="IPR029045">
    <property type="entry name" value="ClpP/crotonase-like_dom_sf"/>
</dbReference>
<proteinExistence type="predicted"/>
<evidence type="ECO:0000259" key="1">
    <source>
        <dbReference type="Pfam" id="PF23658"/>
    </source>
</evidence>
<dbReference type="OrthoDB" id="27214at2759"/>
<dbReference type="AlphaFoldDB" id="A0A9W8XL26"/>
<dbReference type="Proteomes" id="UP001140513">
    <property type="component" value="Unassembled WGS sequence"/>
</dbReference>
<reference evidence="2" key="1">
    <citation type="submission" date="2022-10" db="EMBL/GenBank/DDBJ databases">
        <title>Tapping the CABI collections for fungal endophytes: first genome assemblies for Collariella, Neodidymelliopsis, Ascochyta clinopodiicola, Didymella pomorum, Didymosphaeria variabile, Neocosmospora piperis and Neocucurbitaria cava.</title>
        <authorList>
            <person name="Hill R."/>
        </authorList>
    </citation>
    <scope>NUCLEOTIDE SEQUENCE</scope>
    <source>
        <strain evidence="2">IMI 356815</strain>
    </source>
</reference>
<evidence type="ECO:0000313" key="3">
    <source>
        <dbReference type="Proteomes" id="UP001140513"/>
    </source>
</evidence>
<protein>
    <recommendedName>
        <fullName evidence="1">CPAF-like PDZ domain-containing protein</fullName>
    </recommendedName>
</protein>
<keyword evidence="3" id="KW-1185">Reference proteome</keyword>
<dbReference type="InterPro" id="IPR052766">
    <property type="entry name" value="S41A_metabolite_peptidase"/>
</dbReference>
<dbReference type="EMBL" id="JAPEUX010000005">
    <property type="protein sequence ID" value="KAJ4352561.1"/>
    <property type="molecule type" value="Genomic_DNA"/>
</dbReference>